<evidence type="ECO:0000259" key="1">
    <source>
        <dbReference type="SMART" id="SM00829"/>
    </source>
</evidence>
<protein>
    <submittedName>
        <fullName evidence="2">NADPH:quinone oxidoreductase family protein</fullName>
        <ecNumber evidence="2">1.-.-.-</ecNumber>
    </submittedName>
</protein>
<dbReference type="InterPro" id="IPR051397">
    <property type="entry name" value="Zn-ADH-like_protein"/>
</dbReference>
<accession>A0ABV6D1L8</accession>
<dbReference type="RefSeq" id="WP_169576820.1">
    <property type="nucleotide sequence ID" value="NZ_JBHLWK010000035.1"/>
</dbReference>
<evidence type="ECO:0000313" key="3">
    <source>
        <dbReference type="Proteomes" id="UP001589798"/>
    </source>
</evidence>
<name>A0ABV6D1L8_9SPHN</name>
<dbReference type="Pfam" id="PF00107">
    <property type="entry name" value="ADH_zinc_N"/>
    <property type="match status" value="1"/>
</dbReference>
<dbReference type="Pfam" id="PF08240">
    <property type="entry name" value="ADH_N"/>
    <property type="match status" value="1"/>
</dbReference>
<dbReference type="GO" id="GO:0016491">
    <property type="term" value="F:oxidoreductase activity"/>
    <property type="evidence" value="ECO:0007669"/>
    <property type="project" value="UniProtKB-KW"/>
</dbReference>
<dbReference type="InterPro" id="IPR036291">
    <property type="entry name" value="NAD(P)-bd_dom_sf"/>
</dbReference>
<dbReference type="Gene3D" id="3.40.50.720">
    <property type="entry name" value="NAD(P)-binding Rossmann-like Domain"/>
    <property type="match status" value="1"/>
</dbReference>
<dbReference type="InterPro" id="IPR013154">
    <property type="entry name" value="ADH-like_N"/>
</dbReference>
<keyword evidence="2" id="KW-0560">Oxidoreductase</keyword>
<dbReference type="PANTHER" id="PTHR43677:SF4">
    <property type="entry name" value="QUINONE OXIDOREDUCTASE-LIKE PROTEIN 2"/>
    <property type="match status" value="1"/>
</dbReference>
<dbReference type="EC" id="1.-.-.-" evidence="2"/>
<sequence length="326" mass="35019">MTMRAWVIKQYGKPEDLVLDRIPVPSLREGGAEPVDTLVKIEAVGLNFADEIAIAGRYQDRIEPPFVPGNEFAGTVVQTSGSSRFQIGDRVACQVRSGAFAEYCAVPSHRLMAIGDLPAPIAAALPVSYTTAHVALFQKANLTAGQTILIHAAAGGLGIAATQLARSAGARIIATAGSEDKRRIARENGAEHVIDYRQPDWHDEVKALAPQGVDIILDPVGGQTSERSLRLLGWRGQLLVCGFASGEIPALKANYMLVKSASVHGVYWSFDRNPEEIATIQQDLVGRCADGKISPLIQQVRPISELIEAIKDLGTRNTVGKVVLAW</sequence>
<dbReference type="InterPro" id="IPR011032">
    <property type="entry name" value="GroES-like_sf"/>
</dbReference>
<dbReference type="PANTHER" id="PTHR43677">
    <property type="entry name" value="SHORT-CHAIN DEHYDROGENASE/REDUCTASE"/>
    <property type="match status" value="1"/>
</dbReference>
<dbReference type="Proteomes" id="UP001589798">
    <property type="component" value="Unassembled WGS sequence"/>
</dbReference>
<dbReference type="SUPFAM" id="SSF50129">
    <property type="entry name" value="GroES-like"/>
    <property type="match status" value="1"/>
</dbReference>
<feature type="domain" description="Enoyl reductase (ER)" evidence="1">
    <location>
        <begin position="12"/>
        <end position="324"/>
    </location>
</feature>
<dbReference type="InterPro" id="IPR013149">
    <property type="entry name" value="ADH-like_C"/>
</dbReference>
<dbReference type="EMBL" id="JBHLWK010000035">
    <property type="protein sequence ID" value="MFC0206542.1"/>
    <property type="molecule type" value="Genomic_DNA"/>
</dbReference>
<organism evidence="2 3">
    <name type="scientific">Novosphingobium soli</name>
    <dbReference type="NCBI Taxonomy" id="574956"/>
    <lineage>
        <taxon>Bacteria</taxon>
        <taxon>Pseudomonadati</taxon>
        <taxon>Pseudomonadota</taxon>
        <taxon>Alphaproteobacteria</taxon>
        <taxon>Sphingomonadales</taxon>
        <taxon>Sphingomonadaceae</taxon>
        <taxon>Novosphingobium</taxon>
    </lineage>
</organism>
<dbReference type="SUPFAM" id="SSF51735">
    <property type="entry name" value="NAD(P)-binding Rossmann-fold domains"/>
    <property type="match status" value="1"/>
</dbReference>
<dbReference type="InterPro" id="IPR002364">
    <property type="entry name" value="Quin_OxRdtase/zeta-crystal_CS"/>
</dbReference>
<reference evidence="2 3" key="1">
    <citation type="submission" date="2024-09" db="EMBL/GenBank/DDBJ databases">
        <authorList>
            <person name="Sun Q."/>
            <person name="Mori K."/>
        </authorList>
    </citation>
    <scope>NUCLEOTIDE SEQUENCE [LARGE SCALE GENOMIC DNA]</scope>
    <source>
        <strain evidence="2 3">CCM 7706</strain>
    </source>
</reference>
<comment type="caution">
    <text evidence="2">The sequence shown here is derived from an EMBL/GenBank/DDBJ whole genome shotgun (WGS) entry which is preliminary data.</text>
</comment>
<dbReference type="CDD" id="cd08241">
    <property type="entry name" value="QOR1"/>
    <property type="match status" value="1"/>
</dbReference>
<dbReference type="PROSITE" id="PS01162">
    <property type="entry name" value="QOR_ZETA_CRYSTAL"/>
    <property type="match status" value="1"/>
</dbReference>
<proteinExistence type="predicted"/>
<keyword evidence="3" id="KW-1185">Reference proteome</keyword>
<dbReference type="SMART" id="SM00829">
    <property type="entry name" value="PKS_ER"/>
    <property type="match status" value="1"/>
</dbReference>
<dbReference type="InterPro" id="IPR020843">
    <property type="entry name" value="ER"/>
</dbReference>
<gene>
    <name evidence="2" type="ORF">ACFFJC_19935</name>
</gene>
<dbReference type="Gene3D" id="3.90.180.10">
    <property type="entry name" value="Medium-chain alcohol dehydrogenases, catalytic domain"/>
    <property type="match status" value="1"/>
</dbReference>
<evidence type="ECO:0000313" key="2">
    <source>
        <dbReference type="EMBL" id="MFC0206542.1"/>
    </source>
</evidence>